<evidence type="ECO:0000313" key="5">
    <source>
        <dbReference type="Proteomes" id="UP000234778"/>
    </source>
</evidence>
<comment type="caution">
    <text evidence="4">The sequence shown here is derived from an EMBL/GenBank/DDBJ whole genome shotgun (WGS) entry which is preliminary data.</text>
</comment>
<feature type="domain" description="CRM" evidence="3">
    <location>
        <begin position="1"/>
        <end position="97"/>
    </location>
</feature>
<keyword evidence="1 2" id="KW-0694">RNA-binding</keyword>
<reference evidence="4 5" key="1">
    <citation type="submission" date="2017-12" db="EMBL/GenBank/DDBJ databases">
        <title>Phylogenetic diversity of female urinary microbiome.</title>
        <authorList>
            <person name="Thomas-White K."/>
            <person name="Wolfe A.J."/>
        </authorList>
    </citation>
    <scope>NUCLEOTIDE SEQUENCE [LARGE SCALE GENOMIC DNA]</scope>
    <source>
        <strain evidence="4 5">UMB0319</strain>
    </source>
</reference>
<dbReference type="Pfam" id="PF01985">
    <property type="entry name" value="CRS1_YhbY"/>
    <property type="match status" value="1"/>
</dbReference>
<evidence type="ECO:0000313" key="4">
    <source>
        <dbReference type="EMBL" id="PKY99058.1"/>
    </source>
</evidence>
<gene>
    <name evidence="4" type="ORF">CYJ26_04970</name>
</gene>
<sequence length="101" mass="11072">MALTKKQVKQLRSLGHHLDPQVMIGKNGLTPGLVAQAEATIDQRELIKCSVLESSPVEAKEAAGALAGELEAEVVQVIGGRFILYRRTRRDDVKPLELVRD</sequence>
<dbReference type="Proteomes" id="UP000234778">
    <property type="component" value="Unassembled WGS sequence"/>
</dbReference>
<dbReference type="InterPro" id="IPR035920">
    <property type="entry name" value="YhbY-like_sf"/>
</dbReference>
<dbReference type="EMBL" id="PKHA01000003">
    <property type="protein sequence ID" value="PKY99058.1"/>
    <property type="molecule type" value="Genomic_DNA"/>
</dbReference>
<evidence type="ECO:0000256" key="1">
    <source>
        <dbReference type="ARBA" id="ARBA00022884"/>
    </source>
</evidence>
<proteinExistence type="predicted"/>
<name>A0A2I1KTY3_9ACTO</name>
<protein>
    <submittedName>
        <fullName evidence="4">Ribosome assembly RNA-binding protein YhbY</fullName>
    </submittedName>
</protein>
<dbReference type="AlphaFoldDB" id="A0A2I1KTY3"/>
<accession>A0A2I1KTY3</accession>
<dbReference type="PROSITE" id="PS51295">
    <property type="entry name" value="CRM"/>
    <property type="match status" value="1"/>
</dbReference>
<dbReference type="GO" id="GO:0003723">
    <property type="term" value="F:RNA binding"/>
    <property type="evidence" value="ECO:0007669"/>
    <property type="project" value="UniProtKB-UniRule"/>
</dbReference>
<dbReference type="RefSeq" id="WP_006548654.1">
    <property type="nucleotide sequence ID" value="NZ_CP136961.1"/>
</dbReference>
<dbReference type="SMART" id="SM01103">
    <property type="entry name" value="CRS1_YhbY"/>
    <property type="match status" value="1"/>
</dbReference>
<dbReference type="InterPro" id="IPR001890">
    <property type="entry name" value="RNA-binding_CRM"/>
</dbReference>
<organism evidence="4 5">
    <name type="scientific">Actinomyces urogenitalis</name>
    <dbReference type="NCBI Taxonomy" id="103621"/>
    <lineage>
        <taxon>Bacteria</taxon>
        <taxon>Bacillati</taxon>
        <taxon>Actinomycetota</taxon>
        <taxon>Actinomycetes</taxon>
        <taxon>Actinomycetales</taxon>
        <taxon>Actinomycetaceae</taxon>
        <taxon>Actinomyces</taxon>
    </lineage>
</organism>
<dbReference type="PANTHER" id="PTHR40065:SF3">
    <property type="entry name" value="RNA-BINDING PROTEIN YHBY"/>
    <property type="match status" value="1"/>
</dbReference>
<dbReference type="PANTHER" id="PTHR40065">
    <property type="entry name" value="RNA-BINDING PROTEIN YHBY"/>
    <property type="match status" value="1"/>
</dbReference>
<dbReference type="Gene3D" id="3.30.110.60">
    <property type="entry name" value="YhbY-like"/>
    <property type="match status" value="1"/>
</dbReference>
<dbReference type="SUPFAM" id="SSF75471">
    <property type="entry name" value="YhbY-like"/>
    <property type="match status" value="1"/>
</dbReference>
<dbReference type="GeneID" id="81708285"/>
<evidence type="ECO:0000256" key="2">
    <source>
        <dbReference type="PROSITE-ProRule" id="PRU00626"/>
    </source>
</evidence>
<dbReference type="InterPro" id="IPR051925">
    <property type="entry name" value="RNA-binding_domain"/>
</dbReference>
<evidence type="ECO:0000259" key="3">
    <source>
        <dbReference type="PROSITE" id="PS51295"/>
    </source>
</evidence>